<protein>
    <submittedName>
        <fullName evidence="1">Uncharacterized protein</fullName>
    </submittedName>
</protein>
<accession>A0A4S8M0A1</accession>
<gene>
    <name evidence="1" type="ORF">K435DRAFT_859513</name>
</gene>
<dbReference type="AlphaFoldDB" id="A0A4S8M0A1"/>
<dbReference type="Proteomes" id="UP000297245">
    <property type="component" value="Unassembled WGS sequence"/>
</dbReference>
<evidence type="ECO:0000313" key="2">
    <source>
        <dbReference type="Proteomes" id="UP000297245"/>
    </source>
</evidence>
<dbReference type="EMBL" id="ML179199">
    <property type="protein sequence ID" value="THU95446.1"/>
    <property type="molecule type" value="Genomic_DNA"/>
</dbReference>
<keyword evidence="2" id="KW-1185">Reference proteome</keyword>
<dbReference type="OrthoDB" id="3088329at2759"/>
<sequence length="191" mass="22034">MTSSSSPLDEECDIEPGIIETLTLKYMKAHEPWDIYDFPRQYIPRAKYGYYPPAFVLGAAVTFSEYEQYAAAKRRPPSCPSDSEHRGVGREIPQRGINGCIFVEKVWTRSDTPFILPVISSYGLGKRFPEDECEKLLDDLESVGIQANVDWYLTEDYSKWAEEELFDWSKQYKEMMAKRKRSKSQASGTRT</sequence>
<organism evidence="1 2">
    <name type="scientific">Dendrothele bispora (strain CBS 962.96)</name>
    <dbReference type="NCBI Taxonomy" id="1314807"/>
    <lineage>
        <taxon>Eukaryota</taxon>
        <taxon>Fungi</taxon>
        <taxon>Dikarya</taxon>
        <taxon>Basidiomycota</taxon>
        <taxon>Agaricomycotina</taxon>
        <taxon>Agaricomycetes</taxon>
        <taxon>Agaricomycetidae</taxon>
        <taxon>Agaricales</taxon>
        <taxon>Agaricales incertae sedis</taxon>
        <taxon>Dendrothele</taxon>
    </lineage>
</organism>
<name>A0A4S8M0A1_DENBC</name>
<reference evidence="1 2" key="1">
    <citation type="journal article" date="2019" name="Nat. Ecol. Evol.">
        <title>Megaphylogeny resolves global patterns of mushroom evolution.</title>
        <authorList>
            <person name="Varga T."/>
            <person name="Krizsan K."/>
            <person name="Foldi C."/>
            <person name="Dima B."/>
            <person name="Sanchez-Garcia M."/>
            <person name="Sanchez-Ramirez S."/>
            <person name="Szollosi G.J."/>
            <person name="Szarkandi J.G."/>
            <person name="Papp V."/>
            <person name="Albert L."/>
            <person name="Andreopoulos W."/>
            <person name="Angelini C."/>
            <person name="Antonin V."/>
            <person name="Barry K.W."/>
            <person name="Bougher N.L."/>
            <person name="Buchanan P."/>
            <person name="Buyck B."/>
            <person name="Bense V."/>
            <person name="Catcheside P."/>
            <person name="Chovatia M."/>
            <person name="Cooper J."/>
            <person name="Damon W."/>
            <person name="Desjardin D."/>
            <person name="Finy P."/>
            <person name="Geml J."/>
            <person name="Haridas S."/>
            <person name="Hughes K."/>
            <person name="Justo A."/>
            <person name="Karasinski D."/>
            <person name="Kautmanova I."/>
            <person name="Kiss B."/>
            <person name="Kocsube S."/>
            <person name="Kotiranta H."/>
            <person name="LaButti K.M."/>
            <person name="Lechner B.E."/>
            <person name="Liimatainen K."/>
            <person name="Lipzen A."/>
            <person name="Lukacs Z."/>
            <person name="Mihaltcheva S."/>
            <person name="Morgado L.N."/>
            <person name="Niskanen T."/>
            <person name="Noordeloos M.E."/>
            <person name="Ohm R.A."/>
            <person name="Ortiz-Santana B."/>
            <person name="Ovrebo C."/>
            <person name="Racz N."/>
            <person name="Riley R."/>
            <person name="Savchenko A."/>
            <person name="Shiryaev A."/>
            <person name="Soop K."/>
            <person name="Spirin V."/>
            <person name="Szebenyi C."/>
            <person name="Tomsovsky M."/>
            <person name="Tulloss R.E."/>
            <person name="Uehling J."/>
            <person name="Grigoriev I.V."/>
            <person name="Vagvolgyi C."/>
            <person name="Papp T."/>
            <person name="Martin F.M."/>
            <person name="Miettinen O."/>
            <person name="Hibbett D.S."/>
            <person name="Nagy L.G."/>
        </authorList>
    </citation>
    <scope>NUCLEOTIDE SEQUENCE [LARGE SCALE GENOMIC DNA]</scope>
    <source>
        <strain evidence="1 2">CBS 962.96</strain>
    </source>
</reference>
<evidence type="ECO:0000313" key="1">
    <source>
        <dbReference type="EMBL" id="THU95446.1"/>
    </source>
</evidence>
<proteinExistence type="predicted"/>